<gene>
    <name evidence="7" type="ORF">FCN18_37805</name>
</gene>
<dbReference type="InterPro" id="IPR005119">
    <property type="entry name" value="LysR_subst-bd"/>
</dbReference>
<dbReference type="InterPro" id="IPR000847">
    <property type="entry name" value="LysR_HTH_N"/>
</dbReference>
<evidence type="ECO:0000256" key="1">
    <source>
        <dbReference type="ARBA" id="ARBA00009437"/>
    </source>
</evidence>
<evidence type="ECO:0000313" key="8">
    <source>
        <dbReference type="Proteomes" id="UP000309992"/>
    </source>
</evidence>
<dbReference type="InterPro" id="IPR036388">
    <property type="entry name" value="WH-like_DNA-bd_sf"/>
</dbReference>
<proteinExistence type="inferred from homology"/>
<dbReference type="Pfam" id="PF00126">
    <property type="entry name" value="HTH_1"/>
    <property type="match status" value="1"/>
</dbReference>
<evidence type="ECO:0000259" key="6">
    <source>
        <dbReference type="PROSITE" id="PS50931"/>
    </source>
</evidence>
<dbReference type="SUPFAM" id="SSF53850">
    <property type="entry name" value="Periplasmic binding protein-like II"/>
    <property type="match status" value="1"/>
</dbReference>
<dbReference type="PANTHER" id="PTHR30346:SF0">
    <property type="entry name" value="HCA OPERON TRANSCRIPTIONAL ACTIVATOR HCAR"/>
    <property type="match status" value="1"/>
</dbReference>
<reference evidence="7 8" key="1">
    <citation type="journal article" date="2015" name="Antonie Van Leeuwenhoek">
        <title>Prauserella endophytica sp. nov., an endophytic actinobacterium isolated from Tamarix taklamakanensis.</title>
        <authorList>
            <person name="Liu J.M."/>
            <person name="Habden X."/>
            <person name="Guo L."/>
            <person name="Tuo L."/>
            <person name="Jiang Z.K."/>
            <person name="Liu S.W."/>
            <person name="Liu X.F."/>
            <person name="Chen L."/>
            <person name="Li R.F."/>
            <person name="Zhang Y.Q."/>
            <person name="Sun C.H."/>
        </authorList>
    </citation>
    <scope>NUCLEOTIDE SEQUENCE [LARGE SCALE GENOMIC DNA]</scope>
    <source>
        <strain evidence="7 8">CGMCC 4.7182</strain>
    </source>
</reference>
<dbReference type="PANTHER" id="PTHR30346">
    <property type="entry name" value="TRANSCRIPTIONAL DUAL REGULATOR HCAR-RELATED"/>
    <property type="match status" value="1"/>
</dbReference>
<keyword evidence="8" id="KW-1185">Reference proteome</keyword>
<dbReference type="EMBL" id="SWMS01000052">
    <property type="protein sequence ID" value="TKG58542.1"/>
    <property type="molecule type" value="Genomic_DNA"/>
</dbReference>
<keyword evidence="3" id="KW-0238">DNA-binding</keyword>
<evidence type="ECO:0000313" key="7">
    <source>
        <dbReference type="EMBL" id="TKG58542.1"/>
    </source>
</evidence>
<dbReference type="Gene3D" id="3.40.190.10">
    <property type="entry name" value="Periplasmic binding protein-like II"/>
    <property type="match status" value="1"/>
</dbReference>
<dbReference type="InterPro" id="IPR036390">
    <property type="entry name" value="WH_DNA-bd_sf"/>
</dbReference>
<comment type="caution">
    <text evidence="7">The sequence shown here is derived from an EMBL/GenBank/DDBJ whole genome shotgun (WGS) entry which is preliminary data.</text>
</comment>
<feature type="region of interest" description="Disordered" evidence="5">
    <location>
        <begin position="1"/>
        <end position="32"/>
    </location>
</feature>
<name>A0ABY2RSM1_9PSEU</name>
<dbReference type="Pfam" id="PF03466">
    <property type="entry name" value="LysR_substrate"/>
    <property type="match status" value="1"/>
</dbReference>
<keyword evidence="4" id="KW-0804">Transcription</keyword>
<dbReference type="PROSITE" id="PS50931">
    <property type="entry name" value="HTH_LYSR"/>
    <property type="match status" value="1"/>
</dbReference>
<dbReference type="Proteomes" id="UP000309992">
    <property type="component" value="Unassembled WGS sequence"/>
</dbReference>
<feature type="domain" description="HTH lysR-type" evidence="6">
    <location>
        <begin position="40"/>
        <end position="97"/>
    </location>
</feature>
<keyword evidence="2" id="KW-0805">Transcription regulation</keyword>
<feature type="region of interest" description="Disordered" evidence="5">
    <location>
        <begin position="250"/>
        <end position="270"/>
    </location>
</feature>
<accession>A0ABY2RSM1</accession>
<dbReference type="PRINTS" id="PR00039">
    <property type="entry name" value="HTHLYSR"/>
</dbReference>
<sequence length="361" mass="39231">MGCAADGRGQDRVGRTPPLTSSNLVVVPGQGESSGEWVGVELREVEVFLALAEELHFGRAATRLRLTQGRVSQTIRALENEIGGALFERTNRQVSLTPLGARFRVGAQRGYEELHRALRDCRAAARNITSQLRVGYLPSMGNDVVTRIVGAFEQRHPECHVYLHTLHLRHSLDPEPALLAGETDIALCWSPGGDGRALETPRLVVGPVLEQVPRAVLAPDDHPLAKRSSVTLDDLADHVLINPSKSAPVQQRELWSPPVTPSGRPLRHTGEDIVGLTNRAELTADDVLTLVARGHGLHLTVATLLEHIPFRGLTLIPVTDLPPMALVPVWAASTENATFRAFAQAAAEAAKAMQRQQKTEH</sequence>
<protein>
    <submittedName>
        <fullName evidence="7">LysR family transcriptional regulator</fullName>
    </submittedName>
</protein>
<evidence type="ECO:0000256" key="4">
    <source>
        <dbReference type="ARBA" id="ARBA00023163"/>
    </source>
</evidence>
<evidence type="ECO:0000256" key="3">
    <source>
        <dbReference type="ARBA" id="ARBA00023125"/>
    </source>
</evidence>
<evidence type="ECO:0000256" key="5">
    <source>
        <dbReference type="SAM" id="MobiDB-lite"/>
    </source>
</evidence>
<dbReference type="SUPFAM" id="SSF46785">
    <property type="entry name" value="Winged helix' DNA-binding domain"/>
    <property type="match status" value="1"/>
</dbReference>
<comment type="similarity">
    <text evidence="1">Belongs to the LysR transcriptional regulatory family.</text>
</comment>
<dbReference type="Gene3D" id="1.10.10.10">
    <property type="entry name" value="Winged helix-like DNA-binding domain superfamily/Winged helix DNA-binding domain"/>
    <property type="match status" value="1"/>
</dbReference>
<evidence type="ECO:0000256" key="2">
    <source>
        <dbReference type="ARBA" id="ARBA00023015"/>
    </source>
</evidence>
<organism evidence="7 8">
    <name type="scientific">Prauserella endophytica</name>
    <dbReference type="NCBI Taxonomy" id="1592324"/>
    <lineage>
        <taxon>Bacteria</taxon>
        <taxon>Bacillati</taxon>
        <taxon>Actinomycetota</taxon>
        <taxon>Actinomycetes</taxon>
        <taxon>Pseudonocardiales</taxon>
        <taxon>Pseudonocardiaceae</taxon>
        <taxon>Prauserella</taxon>
        <taxon>Prauserella coralliicola group</taxon>
    </lineage>
</organism>